<sequence length="442" mass="49097">MGKRRGRKLLANRGVEDDGFGGSSVSTELLFDHKSSLSKRLRRQRRKNLKKVTKINFEAACDEVLCSRAQIPTESDPKSIPPPIAQSFPDTATLALLSSFINSYLDAFENGPPYVRLASLYASDATLTFQVLPFFCRSEQPKSTGKKSKFKVGRFWTNYERFSCSLLPGDYPLPGWAWAHMSRLASSKLNRLESLTKSERQEVKALKAFQEGHVQRVERIRRSASSMSDRFVDSIPPPPLSREPARGCAQVLGLLSRLPRMVHIRDDECCRLDVVSSEPTAIFVRYACLAAELVSPDVDSEELSCMSDQSVEITGVGTCLVYGVHRSLIIIPNCGGQILQEDLSIFPATRSLIEANLASIKRTVSARFFEGERTVKFGDGYVCSQQPEEVVKEFSRLTGMNRNYSTQCLTECGFDLKSALVAFKNAFDSGLLPPSAFGTETV</sequence>
<dbReference type="PANTHER" id="PTHR10662">
    <property type="entry name" value="NUCLEAR RNA EXPORT FACTOR"/>
    <property type="match status" value="1"/>
</dbReference>
<evidence type="ECO:0000313" key="3">
    <source>
        <dbReference type="Proteomes" id="UP001497525"/>
    </source>
</evidence>
<name>A0AAV2TDZ4_CALDB</name>
<dbReference type="GO" id="GO:0016973">
    <property type="term" value="P:poly(A)+ mRNA export from nucleus"/>
    <property type="evidence" value="ECO:0007669"/>
    <property type="project" value="TreeGrafter"/>
</dbReference>
<dbReference type="CDD" id="cd14342">
    <property type="entry name" value="UBA_TAP-C"/>
    <property type="match status" value="1"/>
</dbReference>
<dbReference type="PROSITE" id="PS51281">
    <property type="entry name" value="TAP_C"/>
    <property type="match status" value="1"/>
</dbReference>
<dbReference type="GO" id="GO:0005634">
    <property type="term" value="C:nucleus"/>
    <property type="evidence" value="ECO:0007669"/>
    <property type="project" value="InterPro"/>
</dbReference>
<evidence type="ECO:0000313" key="2">
    <source>
        <dbReference type="EMBL" id="CAL5134625.1"/>
    </source>
</evidence>
<gene>
    <name evidence="2" type="ORF">CDAUBV1_LOCUS8404</name>
</gene>
<dbReference type="InterPro" id="IPR005637">
    <property type="entry name" value="TAP_C_dom"/>
</dbReference>
<protein>
    <recommendedName>
        <fullName evidence="1">TAP-C domain-containing protein</fullName>
    </recommendedName>
</protein>
<organism evidence="2 3">
    <name type="scientific">Calicophoron daubneyi</name>
    <name type="common">Rumen fluke</name>
    <name type="synonym">Paramphistomum daubneyi</name>
    <dbReference type="NCBI Taxonomy" id="300641"/>
    <lineage>
        <taxon>Eukaryota</taxon>
        <taxon>Metazoa</taxon>
        <taxon>Spiralia</taxon>
        <taxon>Lophotrochozoa</taxon>
        <taxon>Platyhelminthes</taxon>
        <taxon>Trematoda</taxon>
        <taxon>Digenea</taxon>
        <taxon>Plagiorchiida</taxon>
        <taxon>Pronocephalata</taxon>
        <taxon>Paramphistomoidea</taxon>
        <taxon>Paramphistomidae</taxon>
        <taxon>Calicophoron</taxon>
    </lineage>
</organism>
<dbReference type="SUPFAM" id="SSF46934">
    <property type="entry name" value="UBA-like"/>
    <property type="match status" value="1"/>
</dbReference>
<comment type="caution">
    <text evidence="2">The sequence shown here is derived from an EMBL/GenBank/DDBJ whole genome shotgun (WGS) entry which is preliminary data.</text>
</comment>
<dbReference type="PANTHER" id="PTHR10662:SF22">
    <property type="entry name" value="NUCLEAR RNA EXPORT FACTOR 1"/>
    <property type="match status" value="1"/>
</dbReference>
<dbReference type="SMART" id="SM00804">
    <property type="entry name" value="TAP_C"/>
    <property type="match status" value="1"/>
</dbReference>
<proteinExistence type="predicted"/>
<dbReference type="Gene3D" id="1.10.8.10">
    <property type="entry name" value="DNA helicase RuvA subunit, C-terminal domain"/>
    <property type="match status" value="1"/>
</dbReference>
<evidence type="ECO:0000259" key="1">
    <source>
        <dbReference type="PROSITE" id="PS51281"/>
    </source>
</evidence>
<reference evidence="2" key="1">
    <citation type="submission" date="2024-06" db="EMBL/GenBank/DDBJ databases">
        <authorList>
            <person name="Liu X."/>
            <person name="Lenzi L."/>
            <person name="Haldenby T S."/>
            <person name="Uol C."/>
        </authorList>
    </citation>
    <scope>NUCLEOTIDE SEQUENCE</scope>
</reference>
<dbReference type="EMBL" id="CAXLJL010000212">
    <property type="protein sequence ID" value="CAL5134625.1"/>
    <property type="molecule type" value="Genomic_DNA"/>
</dbReference>
<dbReference type="GO" id="GO:0003723">
    <property type="term" value="F:RNA binding"/>
    <property type="evidence" value="ECO:0007669"/>
    <property type="project" value="TreeGrafter"/>
</dbReference>
<dbReference type="InterPro" id="IPR009060">
    <property type="entry name" value="UBA-like_sf"/>
</dbReference>
<dbReference type="AlphaFoldDB" id="A0AAV2TDZ4"/>
<feature type="domain" description="TAP-C" evidence="1">
    <location>
        <begin position="385"/>
        <end position="440"/>
    </location>
</feature>
<dbReference type="InterPro" id="IPR030217">
    <property type="entry name" value="NXF_fam"/>
</dbReference>
<dbReference type="Proteomes" id="UP001497525">
    <property type="component" value="Unassembled WGS sequence"/>
</dbReference>
<accession>A0AAV2TDZ4</accession>
<dbReference type="Pfam" id="PF03943">
    <property type="entry name" value="TAP_C"/>
    <property type="match status" value="1"/>
</dbReference>